<dbReference type="Pfam" id="PF07685">
    <property type="entry name" value="GATase_3"/>
    <property type="match status" value="1"/>
</dbReference>
<evidence type="ECO:0000256" key="1">
    <source>
        <dbReference type="ARBA" id="ARBA00022962"/>
    </source>
</evidence>
<dbReference type="AlphaFoldDB" id="A0A9D1N741"/>
<reference evidence="3" key="2">
    <citation type="journal article" date="2021" name="PeerJ">
        <title>Extensive microbial diversity within the chicken gut microbiome revealed by metagenomics and culture.</title>
        <authorList>
            <person name="Gilroy R."/>
            <person name="Ravi A."/>
            <person name="Getino M."/>
            <person name="Pursley I."/>
            <person name="Horton D.L."/>
            <person name="Alikhan N.F."/>
            <person name="Baker D."/>
            <person name="Gharbi K."/>
            <person name="Hall N."/>
            <person name="Watson M."/>
            <person name="Adriaenssens E.M."/>
            <person name="Foster-Nyarko E."/>
            <person name="Jarju S."/>
            <person name="Secka A."/>
            <person name="Antonio M."/>
            <person name="Oren A."/>
            <person name="Chaudhuri R.R."/>
            <person name="La Ragione R."/>
            <person name="Hildebrand F."/>
            <person name="Pallen M.J."/>
        </authorList>
    </citation>
    <scope>NUCLEOTIDE SEQUENCE</scope>
    <source>
        <strain evidence="3">ChiSjej4B22-8349</strain>
    </source>
</reference>
<dbReference type="EMBL" id="DVOB01000146">
    <property type="protein sequence ID" value="HIU96377.1"/>
    <property type="molecule type" value="Genomic_DNA"/>
</dbReference>
<feature type="domain" description="CobB/CobQ-like glutamine amidotransferase" evidence="2">
    <location>
        <begin position="3"/>
        <end position="203"/>
    </location>
</feature>
<reference evidence="3" key="1">
    <citation type="submission" date="2020-10" db="EMBL/GenBank/DDBJ databases">
        <authorList>
            <person name="Gilroy R."/>
        </authorList>
    </citation>
    <scope>NUCLEOTIDE SEQUENCE</scope>
    <source>
        <strain evidence="3">ChiSjej4B22-8349</strain>
    </source>
</reference>
<gene>
    <name evidence="3" type="ORF">IAD25_06720</name>
</gene>
<keyword evidence="1" id="KW-0315">Glutamine amidotransferase</keyword>
<comment type="caution">
    <text evidence="3">The sequence shown here is derived from an EMBL/GenBank/DDBJ whole genome shotgun (WGS) entry which is preliminary data.</text>
</comment>
<evidence type="ECO:0000313" key="4">
    <source>
        <dbReference type="Proteomes" id="UP000824130"/>
    </source>
</evidence>
<protein>
    <recommendedName>
        <fullName evidence="2">CobB/CobQ-like glutamine amidotransferase domain-containing protein</fullName>
    </recommendedName>
</protein>
<organism evidence="3 4">
    <name type="scientific">Candidatus Allocopromorpha excrementipullorum</name>
    <dbReference type="NCBI Taxonomy" id="2840743"/>
    <lineage>
        <taxon>Bacteria</taxon>
        <taxon>Bacillati</taxon>
        <taxon>Bacillota</taxon>
        <taxon>Clostridia</taxon>
        <taxon>Eubacteriales</taxon>
        <taxon>Eubacteriaceae</taxon>
        <taxon>Eubacteriaceae incertae sedis</taxon>
        <taxon>Candidatus Allocopromorpha</taxon>
    </lineage>
</organism>
<name>A0A9D1N741_9FIRM</name>
<evidence type="ECO:0000313" key="3">
    <source>
        <dbReference type="EMBL" id="HIU96377.1"/>
    </source>
</evidence>
<sequence length="253" mass="28475">MKVEVLFPEICNLYGELENIKYLKKSCPHIEVIETAINDRPLLVSETPDLIYMGTMTESSQQLAIRQLSGYRQRIEELMKDGANFLITGNALEVFGKRIEDVDGTIVDGLGLVDITTKRDMMNRFNSLYIGTFDSGKQQSGDAAGGADPMKIVGFKSQFTHSYWEDGTEASPLFMTERGPGLNPEIKEEGIRLNNFMATYVIGPLLVLNPPFARYILQRCGVEDQTLAFEEAAMDAYEDRVKEYSDPNTGFYY</sequence>
<evidence type="ECO:0000259" key="2">
    <source>
        <dbReference type="Pfam" id="PF07685"/>
    </source>
</evidence>
<dbReference type="InterPro" id="IPR011698">
    <property type="entry name" value="GATase_3"/>
</dbReference>
<dbReference type="Proteomes" id="UP000824130">
    <property type="component" value="Unassembled WGS sequence"/>
</dbReference>
<dbReference type="GO" id="GO:0003824">
    <property type="term" value="F:catalytic activity"/>
    <property type="evidence" value="ECO:0007669"/>
    <property type="project" value="InterPro"/>
</dbReference>
<proteinExistence type="predicted"/>
<accession>A0A9D1N741</accession>